<reference evidence="1" key="1">
    <citation type="submission" date="2021-01" db="EMBL/GenBank/DDBJ databases">
        <title>Whole genome shotgun sequence of Rugosimonospora africana NBRC 104875.</title>
        <authorList>
            <person name="Komaki H."/>
            <person name="Tamura T."/>
        </authorList>
    </citation>
    <scope>NUCLEOTIDE SEQUENCE</scope>
    <source>
        <strain evidence="1">NBRC 104875</strain>
    </source>
</reference>
<dbReference type="Proteomes" id="UP000642748">
    <property type="component" value="Unassembled WGS sequence"/>
</dbReference>
<accession>A0A8J3QNU1</accession>
<comment type="caution">
    <text evidence="1">The sequence shown here is derived from an EMBL/GenBank/DDBJ whole genome shotgun (WGS) entry which is preliminary data.</text>
</comment>
<protein>
    <submittedName>
        <fullName evidence="1">Uncharacterized protein</fullName>
    </submittedName>
</protein>
<organism evidence="1 2">
    <name type="scientific">Rugosimonospora africana</name>
    <dbReference type="NCBI Taxonomy" id="556532"/>
    <lineage>
        <taxon>Bacteria</taxon>
        <taxon>Bacillati</taxon>
        <taxon>Actinomycetota</taxon>
        <taxon>Actinomycetes</taxon>
        <taxon>Micromonosporales</taxon>
        <taxon>Micromonosporaceae</taxon>
        <taxon>Rugosimonospora</taxon>
    </lineage>
</organism>
<sequence>MSGFLRSSPDRRTARRWALRRRAVRRRMNRRRLRVTLLVGAGVALFLLLCCGGMIVGQGTRFG</sequence>
<dbReference type="RefSeq" id="WP_203916643.1">
    <property type="nucleotide sequence ID" value="NZ_BONZ01000012.1"/>
</dbReference>
<gene>
    <name evidence="1" type="ORF">Raf01_11240</name>
</gene>
<keyword evidence="2" id="KW-1185">Reference proteome</keyword>
<evidence type="ECO:0000313" key="1">
    <source>
        <dbReference type="EMBL" id="GIH12952.1"/>
    </source>
</evidence>
<proteinExistence type="predicted"/>
<evidence type="ECO:0000313" key="2">
    <source>
        <dbReference type="Proteomes" id="UP000642748"/>
    </source>
</evidence>
<name>A0A8J3QNU1_9ACTN</name>
<dbReference type="EMBL" id="BONZ01000012">
    <property type="protein sequence ID" value="GIH12952.1"/>
    <property type="molecule type" value="Genomic_DNA"/>
</dbReference>
<dbReference type="AlphaFoldDB" id="A0A8J3QNU1"/>